<evidence type="ECO:0000256" key="3">
    <source>
        <dbReference type="ARBA" id="ARBA00022705"/>
    </source>
</evidence>
<comment type="subunit">
    <text evidence="5">Component of the GINS complex.</text>
</comment>
<dbReference type="PANTHER" id="PTHR12914:SF2">
    <property type="entry name" value="DNA REPLICATION COMPLEX GINS PROTEIN PSF1"/>
    <property type="match status" value="1"/>
</dbReference>
<dbReference type="InterPro" id="IPR005339">
    <property type="entry name" value="GINS_Psf1"/>
</dbReference>
<comment type="similarity">
    <text evidence="2 5">Belongs to the GINS1/PSF1 family.</text>
</comment>
<dbReference type="InterPro" id="IPR036224">
    <property type="entry name" value="GINS_bundle-like_dom_sf"/>
</dbReference>
<dbReference type="CDD" id="cd11710">
    <property type="entry name" value="GINS_A_psf1"/>
    <property type="match status" value="1"/>
</dbReference>
<comment type="subcellular location">
    <subcellularLocation>
        <location evidence="1 5">Nucleus</location>
    </subcellularLocation>
</comment>
<dbReference type="Proteomes" id="UP000015104">
    <property type="component" value="Unassembled WGS sequence"/>
</dbReference>
<keyword evidence="4 5" id="KW-0539">Nucleus</keyword>
<keyword evidence="8" id="KW-1185">Reference proteome</keyword>
<dbReference type="EnsemblMetazoa" id="tetur34g00840.1">
    <property type="protein sequence ID" value="tetur34g00840.1"/>
    <property type="gene ID" value="tetur34g00840"/>
</dbReference>
<keyword evidence="3 5" id="KW-0235">DNA replication</keyword>
<dbReference type="HOGENOM" id="CLU_079191_1_0_1"/>
<dbReference type="SUPFAM" id="SSF158573">
    <property type="entry name" value="GINS helical bundle-like"/>
    <property type="match status" value="1"/>
</dbReference>
<evidence type="ECO:0000256" key="4">
    <source>
        <dbReference type="ARBA" id="ARBA00023242"/>
    </source>
</evidence>
<evidence type="ECO:0000256" key="1">
    <source>
        <dbReference type="ARBA" id="ARBA00004123"/>
    </source>
</evidence>
<dbReference type="EMBL" id="CAEY01000991">
    <property type="status" value="NOT_ANNOTATED_CDS"/>
    <property type="molecule type" value="Genomic_DNA"/>
</dbReference>
<reference evidence="8" key="1">
    <citation type="submission" date="2011-08" db="EMBL/GenBank/DDBJ databases">
        <authorList>
            <person name="Rombauts S."/>
        </authorList>
    </citation>
    <scope>NUCLEOTIDE SEQUENCE</scope>
    <source>
        <strain evidence="8">London</strain>
    </source>
</reference>
<reference evidence="7" key="2">
    <citation type="submission" date="2015-06" db="UniProtKB">
        <authorList>
            <consortium name="EnsemblMetazoa"/>
        </authorList>
    </citation>
    <scope>IDENTIFICATION</scope>
</reference>
<dbReference type="KEGG" id="tut:107369722"/>
<comment type="function">
    <text evidence="5">Required for correct functioning of the GINS complex, a complex that plays an essential role in the initiation of DNA replication, and progression of DNA replication forks. GINS complex seems to bind preferentially to single-stranded DNA.</text>
</comment>
<evidence type="ECO:0000313" key="7">
    <source>
        <dbReference type="EnsemblMetazoa" id="tetur34g00840.1"/>
    </source>
</evidence>
<dbReference type="Gene3D" id="1.20.58.1030">
    <property type="match status" value="1"/>
</dbReference>
<accession>T1L2Y3</accession>
<dbReference type="InterPro" id="IPR021151">
    <property type="entry name" value="GINS_A"/>
</dbReference>
<proteinExistence type="inferred from homology"/>
<evidence type="ECO:0000313" key="8">
    <source>
        <dbReference type="Proteomes" id="UP000015104"/>
    </source>
</evidence>
<name>T1L2Y3_TETUR</name>
<dbReference type="GO" id="GO:1902983">
    <property type="term" value="P:DNA strand elongation involved in mitotic DNA replication"/>
    <property type="evidence" value="ECO:0007669"/>
    <property type="project" value="TreeGrafter"/>
</dbReference>
<gene>
    <name evidence="7" type="primary">107369722</name>
</gene>
<evidence type="ECO:0000259" key="6">
    <source>
        <dbReference type="Pfam" id="PF05916"/>
    </source>
</evidence>
<evidence type="ECO:0000256" key="2">
    <source>
        <dbReference type="ARBA" id="ARBA00006677"/>
    </source>
</evidence>
<dbReference type="OrthoDB" id="10252587at2759"/>
<dbReference type="eggNOG" id="KOG3303">
    <property type="taxonomic scope" value="Eukaryota"/>
</dbReference>
<protein>
    <recommendedName>
        <fullName evidence="5">DNA replication complex GINS protein PSF1</fullName>
    </recommendedName>
</protein>
<dbReference type="AlphaFoldDB" id="T1L2Y3"/>
<sequence length="199" mass="23188">MNFIDRCVSLLKELSSSKKDFLPVYNNEIVSECITTMKRLFEENQKEALDTSTDSASSQDGFIVVKIRHSILLFIKRCLIAYHHERLNRLKKLRWEFGSELPTEVSCNLTPKEIEWFAKYCSNLSDYMGRLNEGRGFDLTLNRTAPKRIFIQVRCLQDHGDHELEDGTTVCLQKDNLYYLPFSQCEKLIHQGIIEQVSD</sequence>
<organism evidence="7 8">
    <name type="scientific">Tetranychus urticae</name>
    <name type="common">Two-spotted spider mite</name>
    <dbReference type="NCBI Taxonomy" id="32264"/>
    <lineage>
        <taxon>Eukaryota</taxon>
        <taxon>Metazoa</taxon>
        <taxon>Ecdysozoa</taxon>
        <taxon>Arthropoda</taxon>
        <taxon>Chelicerata</taxon>
        <taxon>Arachnida</taxon>
        <taxon>Acari</taxon>
        <taxon>Acariformes</taxon>
        <taxon>Trombidiformes</taxon>
        <taxon>Prostigmata</taxon>
        <taxon>Eleutherengona</taxon>
        <taxon>Raphignathae</taxon>
        <taxon>Tetranychoidea</taxon>
        <taxon>Tetranychidae</taxon>
        <taxon>Tetranychus</taxon>
    </lineage>
</organism>
<dbReference type="GO" id="GO:0000811">
    <property type="term" value="C:GINS complex"/>
    <property type="evidence" value="ECO:0007669"/>
    <property type="project" value="UniProtKB-UniRule"/>
</dbReference>
<dbReference type="Pfam" id="PF05916">
    <property type="entry name" value="Sld5"/>
    <property type="match status" value="1"/>
</dbReference>
<dbReference type="OMA" id="AMCHIRR"/>
<dbReference type="CDD" id="cd21696">
    <property type="entry name" value="GINS_B_Psf1"/>
    <property type="match status" value="1"/>
</dbReference>
<dbReference type="STRING" id="32264.T1L2Y3"/>
<dbReference type="PANTHER" id="PTHR12914">
    <property type="entry name" value="PARTNER OF SLD5"/>
    <property type="match status" value="1"/>
</dbReference>
<feature type="domain" description="GINS subunit" evidence="6">
    <location>
        <begin position="45"/>
        <end position="131"/>
    </location>
</feature>
<evidence type="ECO:0000256" key="5">
    <source>
        <dbReference type="RuleBase" id="RU368085"/>
    </source>
</evidence>
<dbReference type="InterPro" id="IPR056783">
    <property type="entry name" value="PSF1_C"/>
</dbReference>